<keyword evidence="5" id="KW-0819">tRNA processing</keyword>
<evidence type="ECO:0000256" key="4">
    <source>
        <dbReference type="ARBA" id="ARBA00012477"/>
    </source>
</evidence>
<dbReference type="Proteomes" id="UP000001996">
    <property type="component" value="Unassembled WGS sequence"/>
</dbReference>
<accession>A5DY68</accession>
<evidence type="ECO:0000256" key="3">
    <source>
        <dbReference type="ARBA" id="ARBA00007823"/>
    </source>
</evidence>
<dbReference type="Gene3D" id="3.60.15.10">
    <property type="entry name" value="Ribonuclease Z/Hydroxyacylglutathione hydrolase-like"/>
    <property type="match status" value="1"/>
</dbReference>
<evidence type="ECO:0000256" key="2">
    <source>
        <dbReference type="ARBA" id="ARBA00001947"/>
    </source>
</evidence>
<feature type="compositionally biased region" description="Basic and acidic residues" evidence="11">
    <location>
        <begin position="178"/>
        <end position="191"/>
    </location>
</feature>
<dbReference type="InterPro" id="IPR047151">
    <property type="entry name" value="RNZ2-like"/>
</dbReference>
<dbReference type="SUPFAM" id="SSF56281">
    <property type="entry name" value="Metallo-hydrolase/oxidoreductase"/>
    <property type="match status" value="1"/>
</dbReference>
<evidence type="ECO:0000256" key="5">
    <source>
        <dbReference type="ARBA" id="ARBA00022694"/>
    </source>
</evidence>
<dbReference type="InParanoid" id="A5DY68"/>
<keyword evidence="8" id="KW-0255">Endonuclease</keyword>
<evidence type="ECO:0000256" key="6">
    <source>
        <dbReference type="ARBA" id="ARBA00022722"/>
    </source>
</evidence>
<sequence>MKFTTVNHITHDTARPTVNLTTRGGKRYLIGKVPEGTQRIINAVGADVKYPKLDAICITGAVTSWLDIGGLPGLFLTICDAVQKGVKLVGNGALLSYIITTWRLFVFRHGIDLDIINANTDNQQQVILENDEVKILSILISPQGFEADSDTPKLSVYNAIQKLASFMFPKDTSAVNSRDPESYKSDPTQRDLHTHVDLPNVQTLVPFQKAISYCFDFAPVRGTFDAKKAIALGLKPGPIFRDLTDGKSVVAANGDVIKPEQVMGPAKVFPKVLFIDIPSKEYYENTITSTKWFEYENLGLVYHFLGDDIPFDMDKYKSEFIDKFPPTTRHYISHRLIANNVIVNDRFATLHIRAKAFMNENFNLMDLQKFEKEWFSGVGGGGGGDDRVQRLHALQEVMLIENSVKQENAYASKSSNESLFPEAVIGFGREK</sequence>
<dbReference type="GO" id="GO:1990180">
    <property type="term" value="P:mitochondrial tRNA 3'-end processing"/>
    <property type="evidence" value="ECO:0007669"/>
    <property type="project" value="TreeGrafter"/>
</dbReference>
<protein>
    <recommendedName>
        <fullName evidence="4">ribonuclease Z</fullName>
        <ecNumber evidence="4">3.1.26.11</ecNumber>
    </recommendedName>
</protein>
<evidence type="ECO:0000256" key="9">
    <source>
        <dbReference type="ARBA" id="ARBA00022801"/>
    </source>
</evidence>
<evidence type="ECO:0000256" key="1">
    <source>
        <dbReference type="ARBA" id="ARBA00000402"/>
    </source>
</evidence>
<dbReference type="OrthoDB" id="527344at2759"/>
<evidence type="ECO:0000313" key="14">
    <source>
        <dbReference type="Proteomes" id="UP000001996"/>
    </source>
</evidence>
<comment type="catalytic activity">
    <reaction evidence="1">
        <text>Endonucleolytic cleavage of RNA, removing extra 3' nucleotides from tRNA precursor, generating 3' termini of tRNAs. A 3'-hydroxy group is left at the tRNA terminus and a 5'-phosphoryl group is left at the trailer molecule.</text>
        <dbReference type="EC" id="3.1.26.11"/>
    </reaction>
</comment>
<keyword evidence="6" id="KW-0540">Nuclease</keyword>
<comment type="similarity">
    <text evidence="3">Belongs to the RNase Z family.</text>
</comment>
<dbReference type="PANTHER" id="PTHR12553">
    <property type="entry name" value="ZINC PHOSPHODIESTERASE ELAC PROTEIN 2"/>
    <property type="match status" value="1"/>
</dbReference>
<dbReference type="STRING" id="379508.A5DY68"/>
<reference evidence="13 14" key="1">
    <citation type="journal article" date="2009" name="Nature">
        <title>Evolution of pathogenicity and sexual reproduction in eight Candida genomes.</title>
        <authorList>
            <person name="Butler G."/>
            <person name="Rasmussen M.D."/>
            <person name="Lin M.F."/>
            <person name="Santos M.A."/>
            <person name="Sakthikumar S."/>
            <person name="Munro C.A."/>
            <person name="Rheinbay E."/>
            <person name="Grabherr M."/>
            <person name="Forche A."/>
            <person name="Reedy J.L."/>
            <person name="Agrafioti I."/>
            <person name="Arnaud M.B."/>
            <person name="Bates S."/>
            <person name="Brown A.J."/>
            <person name="Brunke S."/>
            <person name="Costanzo M.C."/>
            <person name="Fitzpatrick D.A."/>
            <person name="de Groot P.W."/>
            <person name="Harris D."/>
            <person name="Hoyer L.L."/>
            <person name="Hube B."/>
            <person name="Klis F.M."/>
            <person name="Kodira C."/>
            <person name="Lennard N."/>
            <person name="Logue M.E."/>
            <person name="Martin R."/>
            <person name="Neiman A.M."/>
            <person name="Nikolaou E."/>
            <person name="Quail M.A."/>
            <person name="Quinn J."/>
            <person name="Santos M.C."/>
            <person name="Schmitzberger F.F."/>
            <person name="Sherlock G."/>
            <person name="Shah P."/>
            <person name="Silverstein K.A."/>
            <person name="Skrzypek M.S."/>
            <person name="Soll D."/>
            <person name="Staggs R."/>
            <person name="Stansfield I."/>
            <person name="Stumpf M.P."/>
            <person name="Sudbery P.E."/>
            <person name="Srikantha T."/>
            <person name="Zeng Q."/>
            <person name="Berman J."/>
            <person name="Berriman M."/>
            <person name="Heitman J."/>
            <person name="Gow N.A."/>
            <person name="Lorenz M.C."/>
            <person name="Birren B.W."/>
            <person name="Kellis M."/>
            <person name="Cuomo C.A."/>
        </authorList>
    </citation>
    <scope>NUCLEOTIDE SEQUENCE [LARGE SCALE GENOMIC DNA]</scope>
    <source>
        <strain evidence="14">ATCC 11503 / BCRC 21390 / CBS 2605 / JCM 1781 / NBRC 1676 / NRRL YB-4239</strain>
    </source>
</reference>
<dbReference type="eggNOG" id="KOG2121">
    <property type="taxonomic scope" value="Eukaryota"/>
</dbReference>
<dbReference type="PANTHER" id="PTHR12553:SF49">
    <property type="entry name" value="ZINC PHOSPHODIESTERASE ELAC PROTEIN 2"/>
    <property type="match status" value="1"/>
</dbReference>
<feature type="region of interest" description="Disordered" evidence="11">
    <location>
        <begin position="172"/>
        <end position="191"/>
    </location>
</feature>
<evidence type="ECO:0000256" key="8">
    <source>
        <dbReference type="ARBA" id="ARBA00022759"/>
    </source>
</evidence>
<keyword evidence="7" id="KW-0479">Metal-binding</keyword>
<evidence type="ECO:0000259" key="12">
    <source>
        <dbReference type="Pfam" id="PF13691"/>
    </source>
</evidence>
<dbReference type="EC" id="3.1.26.11" evidence="4"/>
<dbReference type="KEGG" id="lel:PVL30_002316"/>
<evidence type="ECO:0000313" key="13">
    <source>
        <dbReference type="EMBL" id="EDK44126.1"/>
    </source>
</evidence>
<keyword evidence="14" id="KW-1185">Reference proteome</keyword>
<dbReference type="InterPro" id="IPR036866">
    <property type="entry name" value="RibonucZ/Hydroxyglut_hydro"/>
</dbReference>
<keyword evidence="9" id="KW-0378">Hydrolase</keyword>
<dbReference type="GeneID" id="5233920"/>
<evidence type="ECO:0000256" key="7">
    <source>
        <dbReference type="ARBA" id="ARBA00022723"/>
    </source>
</evidence>
<name>A5DY68_LODEL</name>
<feature type="domain" description="tRNase Z endonuclease" evidence="12">
    <location>
        <begin position="5"/>
        <end position="70"/>
    </location>
</feature>
<gene>
    <name evidence="13" type="ORF">LELG_02305</name>
</gene>
<dbReference type="AlphaFoldDB" id="A5DY68"/>
<dbReference type="HOGENOM" id="CLU_636260_0_0_1"/>
<dbReference type="InterPro" id="IPR027794">
    <property type="entry name" value="tRNase_Z_dom"/>
</dbReference>
<dbReference type="GO" id="GO:0005739">
    <property type="term" value="C:mitochondrion"/>
    <property type="evidence" value="ECO:0007669"/>
    <property type="project" value="TreeGrafter"/>
</dbReference>
<dbReference type="GO" id="GO:0042781">
    <property type="term" value="F:3'-tRNA processing endoribonuclease activity"/>
    <property type="evidence" value="ECO:0007669"/>
    <property type="project" value="UniProtKB-EC"/>
</dbReference>
<evidence type="ECO:0000256" key="11">
    <source>
        <dbReference type="SAM" id="MobiDB-lite"/>
    </source>
</evidence>
<comment type="cofactor">
    <cofactor evidence="2">
        <name>Zn(2+)</name>
        <dbReference type="ChEBI" id="CHEBI:29105"/>
    </cofactor>
</comment>
<proteinExistence type="inferred from homology"/>
<keyword evidence="10" id="KW-0862">Zinc</keyword>
<organism evidence="13 14">
    <name type="scientific">Lodderomyces elongisporus (strain ATCC 11503 / CBS 2605 / JCM 1781 / NBRC 1676 / NRRL YB-4239)</name>
    <name type="common">Yeast</name>
    <name type="synonym">Saccharomyces elongisporus</name>
    <dbReference type="NCBI Taxonomy" id="379508"/>
    <lineage>
        <taxon>Eukaryota</taxon>
        <taxon>Fungi</taxon>
        <taxon>Dikarya</taxon>
        <taxon>Ascomycota</taxon>
        <taxon>Saccharomycotina</taxon>
        <taxon>Pichiomycetes</taxon>
        <taxon>Debaryomycetaceae</taxon>
        <taxon>Candida/Lodderomyces clade</taxon>
        <taxon>Lodderomyces</taxon>
    </lineage>
</organism>
<dbReference type="Pfam" id="PF13691">
    <property type="entry name" value="Lactamase_B_4"/>
    <property type="match status" value="1"/>
</dbReference>
<dbReference type="GO" id="GO:0046872">
    <property type="term" value="F:metal ion binding"/>
    <property type="evidence" value="ECO:0007669"/>
    <property type="project" value="UniProtKB-KW"/>
</dbReference>
<dbReference type="VEuPathDB" id="FungiDB:LELG_02305"/>
<evidence type="ECO:0000256" key="10">
    <source>
        <dbReference type="ARBA" id="ARBA00022833"/>
    </source>
</evidence>
<dbReference type="EMBL" id="CH981525">
    <property type="protein sequence ID" value="EDK44126.1"/>
    <property type="molecule type" value="Genomic_DNA"/>
</dbReference>